<evidence type="ECO:0000313" key="2">
    <source>
        <dbReference type="Proteomes" id="UP001283361"/>
    </source>
</evidence>
<reference evidence="1" key="1">
    <citation type="journal article" date="2023" name="G3 (Bethesda)">
        <title>A reference genome for the long-term kleptoplast-retaining sea slug Elysia crispata morphotype clarki.</title>
        <authorList>
            <person name="Eastman K.E."/>
            <person name="Pendleton A.L."/>
            <person name="Shaikh M.A."/>
            <person name="Suttiyut T."/>
            <person name="Ogas R."/>
            <person name="Tomko P."/>
            <person name="Gavelis G."/>
            <person name="Widhalm J.R."/>
            <person name="Wisecaver J.H."/>
        </authorList>
    </citation>
    <scope>NUCLEOTIDE SEQUENCE</scope>
    <source>
        <strain evidence="1">ECLA1</strain>
    </source>
</reference>
<dbReference type="EMBL" id="JAWDGP010000620">
    <property type="protein sequence ID" value="KAK3798822.1"/>
    <property type="molecule type" value="Genomic_DNA"/>
</dbReference>
<proteinExistence type="predicted"/>
<accession>A0AAE1B580</accession>
<dbReference type="AlphaFoldDB" id="A0AAE1B580"/>
<keyword evidence="2" id="KW-1185">Reference proteome</keyword>
<sequence length="90" mass="10157">MESCTKRSSKDENFETPTKLTFLGHAARTPRTTVGLALCVCSCTVLNVLSVSFDVARDIILVRYVSTDKNYLLWNTVMIFDHDLLNPFDP</sequence>
<comment type="caution">
    <text evidence="1">The sequence shown here is derived from an EMBL/GenBank/DDBJ whole genome shotgun (WGS) entry which is preliminary data.</text>
</comment>
<protein>
    <submittedName>
        <fullName evidence="1">Uncharacterized protein</fullName>
    </submittedName>
</protein>
<dbReference type="Proteomes" id="UP001283361">
    <property type="component" value="Unassembled WGS sequence"/>
</dbReference>
<name>A0AAE1B580_9GAST</name>
<gene>
    <name evidence="1" type="ORF">RRG08_007179</name>
</gene>
<evidence type="ECO:0000313" key="1">
    <source>
        <dbReference type="EMBL" id="KAK3798822.1"/>
    </source>
</evidence>
<organism evidence="1 2">
    <name type="scientific">Elysia crispata</name>
    <name type="common">lettuce slug</name>
    <dbReference type="NCBI Taxonomy" id="231223"/>
    <lineage>
        <taxon>Eukaryota</taxon>
        <taxon>Metazoa</taxon>
        <taxon>Spiralia</taxon>
        <taxon>Lophotrochozoa</taxon>
        <taxon>Mollusca</taxon>
        <taxon>Gastropoda</taxon>
        <taxon>Heterobranchia</taxon>
        <taxon>Euthyneura</taxon>
        <taxon>Panpulmonata</taxon>
        <taxon>Sacoglossa</taxon>
        <taxon>Placobranchoidea</taxon>
        <taxon>Plakobranchidae</taxon>
        <taxon>Elysia</taxon>
    </lineage>
</organism>